<reference evidence="2" key="1">
    <citation type="submission" date="2025-08" db="UniProtKB">
        <authorList>
            <consortium name="RefSeq"/>
        </authorList>
    </citation>
    <scope>IDENTIFICATION</scope>
    <source>
        <tissue evidence="2">Entire body</tissue>
    </source>
</reference>
<gene>
    <name evidence="2" type="primary">LOC108741056</name>
</gene>
<accession>A0A1W4XFP7</accession>
<dbReference type="InParanoid" id="A0A1W4XFP7"/>
<dbReference type="STRING" id="224129.A0A1W4XFP7"/>
<dbReference type="AlphaFoldDB" id="A0A1W4XFP7"/>
<dbReference type="FunCoup" id="A0A1W4XFP7">
    <property type="interactions" value="359"/>
</dbReference>
<organism evidence="1 2">
    <name type="scientific">Agrilus planipennis</name>
    <name type="common">Emerald ash borer</name>
    <name type="synonym">Agrilus marcopoli</name>
    <dbReference type="NCBI Taxonomy" id="224129"/>
    <lineage>
        <taxon>Eukaryota</taxon>
        <taxon>Metazoa</taxon>
        <taxon>Ecdysozoa</taxon>
        <taxon>Arthropoda</taxon>
        <taxon>Hexapoda</taxon>
        <taxon>Insecta</taxon>
        <taxon>Pterygota</taxon>
        <taxon>Neoptera</taxon>
        <taxon>Endopterygota</taxon>
        <taxon>Coleoptera</taxon>
        <taxon>Polyphaga</taxon>
        <taxon>Elateriformia</taxon>
        <taxon>Buprestoidea</taxon>
        <taxon>Buprestidae</taxon>
        <taxon>Agrilinae</taxon>
        <taxon>Agrilus</taxon>
    </lineage>
</organism>
<dbReference type="KEGG" id="apln:108741056"/>
<dbReference type="OrthoDB" id="433124at2759"/>
<dbReference type="RefSeq" id="XP_018331170.1">
    <property type="nucleotide sequence ID" value="XM_018475668.1"/>
</dbReference>
<dbReference type="InterPro" id="IPR004127">
    <property type="entry name" value="Prefoldin_subunit_alpha"/>
</dbReference>
<evidence type="ECO:0000313" key="1">
    <source>
        <dbReference type="Proteomes" id="UP000192223"/>
    </source>
</evidence>
<dbReference type="GeneID" id="108741056"/>
<dbReference type="Pfam" id="PF02996">
    <property type="entry name" value="Prefoldin"/>
    <property type="match status" value="1"/>
</dbReference>
<protein>
    <submittedName>
        <fullName evidence="2">Protein UXT homolog</fullName>
    </submittedName>
</protein>
<sequence>MAEKLNKNKIEEYENFIEKKLKRDLAEIEEILEKKYENYSHWADLKSLIQGLKLQQNEEKEYDIAVDMGCSVFAHGRIEEENVVFVNIGCECYLPMDYNEASKYADIRIKVIEREMEHYRKLAVQVKMNIKLFLLAIEELNTNFNN</sequence>
<evidence type="ECO:0000313" key="2">
    <source>
        <dbReference type="RefSeq" id="XP_018331170.1"/>
    </source>
</evidence>
<dbReference type="Proteomes" id="UP000192223">
    <property type="component" value="Unplaced"/>
</dbReference>
<dbReference type="CDD" id="cd23158">
    <property type="entry name" value="Prefoldin_UXT"/>
    <property type="match status" value="1"/>
</dbReference>
<name>A0A1W4XFP7_AGRPL</name>
<keyword evidence="1" id="KW-1185">Reference proteome</keyword>
<dbReference type="SUPFAM" id="SSF46579">
    <property type="entry name" value="Prefoldin"/>
    <property type="match status" value="1"/>
</dbReference>
<dbReference type="Gene3D" id="1.10.287.370">
    <property type="match status" value="1"/>
</dbReference>
<dbReference type="InterPro" id="IPR009053">
    <property type="entry name" value="Prefoldin"/>
</dbReference>
<proteinExistence type="predicted"/>